<dbReference type="RefSeq" id="WP_013826046.1">
    <property type="nucleotide sequence ID" value="NC_015574.1"/>
</dbReference>
<name>F6D8B3_METPW</name>
<evidence type="ECO:0000313" key="1">
    <source>
        <dbReference type="EMBL" id="AEG18547.1"/>
    </source>
</evidence>
<dbReference type="EMBL" id="CP002772">
    <property type="protein sequence ID" value="AEG18547.1"/>
    <property type="molecule type" value="Genomic_DNA"/>
</dbReference>
<organism evidence="1 2">
    <name type="scientific">Methanobacterium paludis (strain DSM 25820 / JCM 18151 / SWAN1)</name>
    <dbReference type="NCBI Taxonomy" id="868131"/>
    <lineage>
        <taxon>Archaea</taxon>
        <taxon>Methanobacteriati</taxon>
        <taxon>Methanobacteriota</taxon>
        <taxon>Methanomada group</taxon>
        <taxon>Methanobacteria</taxon>
        <taxon>Methanobacteriales</taxon>
        <taxon>Methanobacteriaceae</taxon>
        <taxon>Methanobacterium</taxon>
    </lineage>
</organism>
<keyword evidence="2" id="KW-1185">Reference proteome</keyword>
<reference evidence="1 2" key="1">
    <citation type="journal article" date="2014" name="Int. J. Syst. Evol. Microbiol.">
        <title>Methanobacterium paludis sp. nov. and a novel strain of Methanobacterium lacus isolated from northern peatlands.</title>
        <authorList>
            <person name="Cadillo-Quiroz H."/>
            <person name="Brauer S.L."/>
            <person name="Goodson N."/>
            <person name="Yavitt J.B."/>
            <person name="Zinder S.H."/>
        </authorList>
    </citation>
    <scope>NUCLEOTIDE SEQUENCE [LARGE SCALE GENOMIC DNA]</scope>
    <source>
        <strain evidence="2">DSM 25820 / JCM 18151 / SWAN1</strain>
    </source>
</reference>
<accession>F6D8B3</accession>
<sequence length="119" mass="13909">MENVNYFKKRKEVEREIFRELEELRRIISKNVKTGDLIELPGDYILKIGNSNDGLNVISIGNKGSNEFICFRNLSLTQHQRYITVLLENKNDIIKRINKMNENAVKLGENLLKTNKTRT</sequence>
<dbReference type="GeneID" id="10669040"/>
<dbReference type="KEGG" id="mew:MSWAN_1533"/>
<gene>
    <name evidence="1" type="ordered locus">MSWAN_1533</name>
</gene>
<dbReference type="Proteomes" id="UP000009231">
    <property type="component" value="Chromosome"/>
</dbReference>
<dbReference type="HOGENOM" id="CLU_2056090_0_0_2"/>
<dbReference type="AlphaFoldDB" id="F6D8B3"/>
<protein>
    <submittedName>
        <fullName evidence="1">Uncharacterized protein</fullName>
    </submittedName>
</protein>
<evidence type="ECO:0000313" key="2">
    <source>
        <dbReference type="Proteomes" id="UP000009231"/>
    </source>
</evidence>
<proteinExistence type="predicted"/>